<keyword evidence="1" id="KW-1133">Transmembrane helix</keyword>
<dbReference type="Proteomes" id="UP000076603">
    <property type="component" value="Unassembled WGS sequence"/>
</dbReference>
<proteinExistence type="predicted"/>
<evidence type="ECO:0000313" key="3">
    <source>
        <dbReference type="Proteomes" id="UP000076603"/>
    </source>
</evidence>
<dbReference type="Gene3D" id="3.30.700.10">
    <property type="entry name" value="Glycoprotein, Type 4 Pilin"/>
    <property type="match status" value="1"/>
</dbReference>
<organism evidence="2 3">
    <name type="scientific">Clostridium magnum DSM 2767</name>
    <dbReference type="NCBI Taxonomy" id="1121326"/>
    <lineage>
        <taxon>Bacteria</taxon>
        <taxon>Bacillati</taxon>
        <taxon>Bacillota</taxon>
        <taxon>Clostridia</taxon>
        <taxon>Eubacteriales</taxon>
        <taxon>Clostridiaceae</taxon>
        <taxon>Clostridium</taxon>
    </lineage>
</organism>
<dbReference type="EMBL" id="LWAE01000001">
    <property type="protein sequence ID" value="KZL93404.1"/>
    <property type="molecule type" value="Genomic_DNA"/>
</dbReference>
<gene>
    <name evidence="2" type="ORF">CLMAG_04280</name>
</gene>
<accession>A0A162U431</accession>
<dbReference type="PATRIC" id="fig|1121326.3.peg.406"/>
<reference evidence="2 3" key="1">
    <citation type="submission" date="2016-04" db="EMBL/GenBank/DDBJ databases">
        <title>Genome sequence of Clostridium magnum DSM 2767.</title>
        <authorList>
            <person name="Poehlein A."/>
            <person name="Uhlig R."/>
            <person name="Fischer R."/>
            <person name="Bahl H."/>
            <person name="Daniel R."/>
        </authorList>
    </citation>
    <scope>NUCLEOTIDE SEQUENCE [LARGE SCALE GENOMIC DNA]</scope>
    <source>
        <strain evidence="2 3">DSM 2767</strain>
    </source>
</reference>
<dbReference type="InterPro" id="IPR012902">
    <property type="entry name" value="N_methyl_site"/>
</dbReference>
<evidence type="ECO:0000313" key="2">
    <source>
        <dbReference type="EMBL" id="KZL93404.1"/>
    </source>
</evidence>
<protein>
    <recommendedName>
        <fullName evidence="4">Prepilin-type N-terminal cleavage/methylation domain-containing protein</fullName>
    </recommendedName>
</protein>
<evidence type="ECO:0008006" key="4">
    <source>
        <dbReference type="Google" id="ProtNLM"/>
    </source>
</evidence>
<dbReference type="InterPro" id="IPR045584">
    <property type="entry name" value="Pilin-like"/>
</dbReference>
<dbReference type="NCBIfam" id="TIGR02532">
    <property type="entry name" value="IV_pilin_GFxxxE"/>
    <property type="match status" value="1"/>
</dbReference>
<dbReference type="AlphaFoldDB" id="A0A162U431"/>
<keyword evidence="1" id="KW-0472">Membrane</keyword>
<keyword evidence="3" id="KW-1185">Reference proteome</keyword>
<dbReference type="STRING" id="1121326.CLMAG_04280"/>
<keyword evidence="1" id="KW-0812">Transmembrane</keyword>
<dbReference type="Pfam" id="PF07963">
    <property type="entry name" value="N_methyl"/>
    <property type="match status" value="1"/>
</dbReference>
<evidence type="ECO:0000256" key="1">
    <source>
        <dbReference type="SAM" id="Phobius"/>
    </source>
</evidence>
<dbReference type="PROSITE" id="PS00409">
    <property type="entry name" value="PROKAR_NTER_METHYL"/>
    <property type="match status" value="1"/>
</dbReference>
<name>A0A162U431_9CLOT</name>
<dbReference type="SUPFAM" id="SSF54523">
    <property type="entry name" value="Pili subunits"/>
    <property type="match status" value="1"/>
</dbReference>
<sequence length="207" mass="23794">MIKLIMHNKRYKVLSFKKFKIKRGFTLIEIIVTMLILFITLAMVSPLLNYNLKSLYITENKNDLQREANYSLENFINKAMQATKIEEISESNTDPDDTGFISCKSDSTVKSIKYIKFCRVDQIATGTGGNYNYIFIYDSNSKTLKYGETDDNVNMQVAQDIDDIKVEPLPLGKSFDKCSGIKVQVKFSKHLVDSYVLTSQVKFRNYP</sequence>
<comment type="caution">
    <text evidence="2">The sequence shown here is derived from an EMBL/GenBank/DDBJ whole genome shotgun (WGS) entry which is preliminary data.</text>
</comment>
<feature type="transmembrane region" description="Helical" evidence="1">
    <location>
        <begin position="25"/>
        <end position="48"/>
    </location>
</feature>